<gene>
    <name evidence="2" type="ORF">SCP_1700670</name>
</gene>
<dbReference type="AlphaFoldDB" id="A0A401H5Q0"/>
<feature type="region of interest" description="Disordered" evidence="1">
    <location>
        <begin position="409"/>
        <end position="432"/>
    </location>
</feature>
<organism evidence="2 3">
    <name type="scientific">Sparassis crispa</name>
    <dbReference type="NCBI Taxonomy" id="139825"/>
    <lineage>
        <taxon>Eukaryota</taxon>
        <taxon>Fungi</taxon>
        <taxon>Dikarya</taxon>
        <taxon>Basidiomycota</taxon>
        <taxon>Agaricomycotina</taxon>
        <taxon>Agaricomycetes</taxon>
        <taxon>Polyporales</taxon>
        <taxon>Sparassidaceae</taxon>
        <taxon>Sparassis</taxon>
    </lineage>
</organism>
<protein>
    <submittedName>
        <fullName evidence="2">Uncharacterized protein</fullName>
    </submittedName>
</protein>
<dbReference type="OrthoDB" id="2804607at2759"/>
<evidence type="ECO:0000256" key="1">
    <source>
        <dbReference type="SAM" id="MobiDB-lite"/>
    </source>
</evidence>
<evidence type="ECO:0000313" key="3">
    <source>
        <dbReference type="Proteomes" id="UP000287166"/>
    </source>
</evidence>
<dbReference type="InParanoid" id="A0A401H5Q0"/>
<feature type="compositionally biased region" description="Polar residues" evidence="1">
    <location>
        <begin position="67"/>
        <end position="79"/>
    </location>
</feature>
<feature type="compositionally biased region" description="Basic and acidic residues" evidence="1">
    <location>
        <begin position="423"/>
        <end position="432"/>
    </location>
</feature>
<feature type="region of interest" description="Disordered" evidence="1">
    <location>
        <begin position="60"/>
        <end position="91"/>
    </location>
</feature>
<evidence type="ECO:0000313" key="2">
    <source>
        <dbReference type="EMBL" id="GBE89742.1"/>
    </source>
</evidence>
<comment type="caution">
    <text evidence="2">The sequence shown here is derived from an EMBL/GenBank/DDBJ whole genome shotgun (WGS) entry which is preliminary data.</text>
</comment>
<sequence>MTAAREEMLFSSPGWWSARSQDLKTSGRRPTERCVCDAAIPFSRKFLNYWCARLQLHPRSARGGNRSRPSASQTSNDPTSRALALPTASSSQQAIIDGEGELAVTDELKAFDGILATDFPLREEGVITTPNATYIPEFPVIHDGQIVTRQDGRWGPQEYSRWLQMYDRKVIHHMCIPTLQSVVEADAMVLWDKIRVWKWEVDTTCSMPELGFLVEDKLKALTETALRVTHRFKHKLGDMVSEKNKVGMQLLLMLAQCLDRLHLLLTSCNHVIALSAHVQHLTLELWRYVNYYSVVVGHLETLTLHGSVNWDVLPVRGAFTNDASVAQSMFRVGVPFWFIQMKTDKTRIKKWAFPVPISNKLSLEMSWPHLLRNETDLTGILNCPGDWPLRMLHEATNAICDACLPPLEGTSESSSAEQPSQKKQKDDKQLSV</sequence>
<dbReference type="RefSeq" id="XP_027620655.1">
    <property type="nucleotide sequence ID" value="XM_027764854.1"/>
</dbReference>
<dbReference type="Proteomes" id="UP000287166">
    <property type="component" value="Unassembled WGS sequence"/>
</dbReference>
<name>A0A401H5Q0_9APHY</name>
<feature type="compositionally biased region" description="Polar residues" evidence="1">
    <location>
        <begin position="410"/>
        <end position="419"/>
    </location>
</feature>
<dbReference type="GeneID" id="38786659"/>
<accession>A0A401H5Q0</accession>
<dbReference type="EMBL" id="BFAD01000017">
    <property type="protein sequence ID" value="GBE89742.1"/>
    <property type="molecule type" value="Genomic_DNA"/>
</dbReference>
<reference evidence="2 3" key="1">
    <citation type="journal article" date="2018" name="Sci. Rep.">
        <title>Genome sequence of the cauliflower mushroom Sparassis crispa (Hanabiratake) and its association with beneficial usage.</title>
        <authorList>
            <person name="Kiyama R."/>
            <person name="Furutani Y."/>
            <person name="Kawaguchi K."/>
            <person name="Nakanishi T."/>
        </authorList>
    </citation>
    <scope>NUCLEOTIDE SEQUENCE [LARGE SCALE GENOMIC DNA]</scope>
</reference>
<keyword evidence="3" id="KW-1185">Reference proteome</keyword>
<proteinExistence type="predicted"/>